<dbReference type="Proteomes" id="UP001320609">
    <property type="component" value="Unassembled WGS sequence"/>
</dbReference>
<protein>
    <recommendedName>
        <fullName evidence="3">Ada DNA repair metal-binding domain-containing protein</fullName>
    </recommendedName>
</protein>
<keyword evidence="2" id="KW-1185">Reference proteome</keyword>
<proteinExistence type="predicted"/>
<name>A0ABS9S7S4_9GAMM</name>
<dbReference type="EMBL" id="JAKVTW010000008">
    <property type="protein sequence ID" value="MCH4812157.1"/>
    <property type="molecule type" value="Genomic_DNA"/>
</dbReference>
<sequence>MNKNSAQTAGFRPCSICLPSEYKIWKEKISIV</sequence>
<comment type="caution">
    <text evidence="1">The sequence shown here is derived from an EMBL/GenBank/DDBJ whole genome shotgun (WGS) entry which is preliminary data.</text>
</comment>
<evidence type="ECO:0008006" key="3">
    <source>
        <dbReference type="Google" id="ProtNLM"/>
    </source>
</evidence>
<dbReference type="SUPFAM" id="SSF57884">
    <property type="entry name" value="Ada DNA repair protein, N-terminal domain (N-Ada 10)"/>
    <property type="match status" value="1"/>
</dbReference>
<evidence type="ECO:0000313" key="2">
    <source>
        <dbReference type="Proteomes" id="UP001320609"/>
    </source>
</evidence>
<accession>A0ABS9S7S4</accession>
<reference evidence="1 2" key="1">
    <citation type="submission" date="2022-03" db="EMBL/GenBank/DDBJ databases">
        <title>Genomic signatures underlying metal tolerance in selected Arctic bacterial isolates.</title>
        <authorList>
            <person name="Thomas F.A."/>
            <person name="Venkatachalam S."/>
            <person name="Krishnan K.P."/>
        </authorList>
    </citation>
    <scope>NUCLEOTIDE SEQUENCE [LARGE SCALE GENOMIC DNA]</scope>
    <source>
        <strain evidence="1 2">HM116</strain>
    </source>
</reference>
<dbReference type="InterPro" id="IPR035451">
    <property type="entry name" value="Ada-like_dom_sf"/>
</dbReference>
<organism evidence="1 2">
    <name type="scientific">Vreelandella neptunia</name>
    <dbReference type="NCBI Taxonomy" id="115551"/>
    <lineage>
        <taxon>Bacteria</taxon>
        <taxon>Pseudomonadati</taxon>
        <taxon>Pseudomonadota</taxon>
        <taxon>Gammaproteobacteria</taxon>
        <taxon>Oceanospirillales</taxon>
        <taxon>Halomonadaceae</taxon>
        <taxon>Vreelandella</taxon>
    </lineage>
</organism>
<evidence type="ECO:0000313" key="1">
    <source>
        <dbReference type="EMBL" id="MCH4812157.1"/>
    </source>
</evidence>
<gene>
    <name evidence="1" type="ORF">MLE19_12505</name>
</gene>